<dbReference type="PROSITE" id="PS51379">
    <property type="entry name" value="4FE4S_FER_2"/>
    <property type="match status" value="3"/>
</dbReference>
<dbReference type="Gene3D" id="3.30.70.20">
    <property type="match status" value="2"/>
</dbReference>
<keyword evidence="8" id="KW-1185">Reference proteome</keyword>
<dbReference type="AlphaFoldDB" id="A0A0B4XHC5"/>
<dbReference type="RefSeq" id="WP_040116212.1">
    <property type="nucleotide sequence ID" value="NZ_CP006880.1"/>
</dbReference>
<dbReference type="Pfam" id="PF12838">
    <property type="entry name" value="Fer4_7"/>
    <property type="match status" value="2"/>
</dbReference>
<dbReference type="InterPro" id="IPR050572">
    <property type="entry name" value="Fe-S_Ferredoxin"/>
</dbReference>
<evidence type="ECO:0000256" key="4">
    <source>
        <dbReference type="ARBA" id="ARBA00023004"/>
    </source>
</evidence>
<dbReference type="GO" id="GO:0051539">
    <property type="term" value="F:4 iron, 4 sulfur cluster binding"/>
    <property type="evidence" value="ECO:0007669"/>
    <property type="project" value="UniProtKB-KW"/>
</dbReference>
<evidence type="ECO:0000256" key="3">
    <source>
        <dbReference type="ARBA" id="ARBA00022737"/>
    </source>
</evidence>
<name>A0A0B4XHC5_9HYPH</name>
<evidence type="ECO:0000313" key="7">
    <source>
        <dbReference type="EMBL" id="AJD46165.1"/>
    </source>
</evidence>
<evidence type="ECO:0000256" key="2">
    <source>
        <dbReference type="ARBA" id="ARBA00022723"/>
    </source>
</evidence>
<dbReference type="PANTHER" id="PTHR43687">
    <property type="entry name" value="ADENYLYLSULFATE REDUCTASE, BETA SUBUNIT"/>
    <property type="match status" value="1"/>
</dbReference>
<evidence type="ECO:0000313" key="8">
    <source>
        <dbReference type="Proteomes" id="UP000031368"/>
    </source>
</evidence>
<organism evidence="7 8">
    <name type="scientific">Rhizobium gallicum bv. gallicum R602sp</name>
    <dbReference type="NCBI Taxonomy" id="1041138"/>
    <lineage>
        <taxon>Bacteria</taxon>
        <taxon>Pseudomonadati</taxon>
        <taxon>Pseudomonadota</taxon>
        <taxon>Alphaproteobacteria</taxon>
        <taxon>Hyphomicrobiales</taxon>
        <taxon>Rhizobiaceae</taxon>
        <taxon>Rhizobium/Agrobacterium group</taxon>
        <taxon>Rhizobium</taxon>
    </lineage>
</organism>
<keyword evidence="1" id="KW-0004">4Fe-4S</keyword>
<keyword evidence="2" id="KW-0479">Metal-binding</keyword>
<evidence type="ECO:0000256" key="5">
    <source>
        <dbReference type="ARBA" id="ARBA00023014"/>
    </source>
</evidence>
<dbReference type="CDD" id="cd10564">
    <property type="entry name" value="NapF_like"/>
    <property type="match status" value="1"/>
</dbReference>
<keyword evidence="5" id="KW-0411">Iron-sulfur</keyword>
<dbReference type="PANTHER" id="PTHR43687:SF1">
    <property type="entry name" value="FERREDOXIN III"/>
    <property type="match status" value="1"/>
</dbReference>
<geneLocation type="plasmid" evidence="7 8">
    <name>pRgalR602c</name>
</geneLocation>
<proteinExistence type="predicted"/>
<dbReference type="SUPFAM" id="SSF54862">
    <property type="entry name" value="4Fe-4S ferredoxins"/>
    <property type="match status" value="1"/>
</dbReference>
<evidence type="ECO:0000256" key="1">
    <source>
        <dbReference type="ARBA" id="ARBA00022485"/>
    </source>
</evidence>
<protein>
    <submittedName>
        <fullName evidence="7">Ferredoxin-type protein NapF</fullName>
    </submittedName>
</protein>
<keyword evidence="7" id="KW-0614">Plasmid</keyword>
<keyword evidence="4" id="KW-0408">Iron</keyword>
<dbReference type="GO" id="GO:0046872">
    <property type="term" value="F:metal ion binding"/>
    <property type="evidence" value="ECO:0007669"/>
    <property type="project" value="UniProtKB-KW"/>
</dbReference>
<dbReference type="InterPro" id="IPR017900">
    <property type="entry name" value="4Fe4S_Fe_S_CS"/>
</dbReference>
<dbReference type="Proteomes" id="UP000031368">
    <property type="component" value="Plasmid pRgalR602c"/>
</dbReference>
<dbReference type="InterPro" id="IPR017896">
    <property type="entry name" value="4Fe4S_Fe-S-bd"/>
</dbReference>
<gene>
    <name evidence="7" type="primary">napF</name>
    <name evidence="7" type="ORF">RGR602_PC02144</name>
</gene>
<dbReference type="PROSITE" id="PS00198">
    <property type="entry name" value="4FE4S_FER_1"/>
    <property type="match status" value="1"/>
</dbReference>
<reference evidence="7 8" key="1">
    <citation type="submission" date="2013-11" db="EMBL/GenBank/DDBJ databases">
        <title>Complete genome sequence of Rhizobium gallicum bv. gallicum R602.</title>
        <authorList>
            <person name="Bustos P."/>
            <person name="Santamaria R.I."/>
            <person name="Lozano L."/>
            <person name="Acosta J.L."/>
            <person name="Ormeno-Orrillo E."/>
            <person name="Rogel M.A."/>
            <person name="Romero D."/>
            <person name="Cevallos M.A."/>
            <person name="Martinez-Romero E."/>
            <person name="Gonzalez V."/>
        </authorList>
    </citation>
    <scope>NUCLEOTIDE SEQUENCE [LARGE SCALE GENOMIC DNA]</scope>
    <source>
        <strain evidence="7 8">R602</strain>
        <plasmid evidence="7 8">pRgalR602c</plasmid>
    </source>
</reference>
<dbReference type="KEGG" id="rga:RGR602_PC02144"/>
<dbReference type="InterPro" id="IPR004496">
    <property type="entry name" value="NapF"/>
</dbReference>
<feature type="domain" description="4Fe-4S ferredoxin-type" evidence="6">
    <location>
        <begin position="58"/>
        <end position="87"/>
    </location>
</feature>
<dbReference type="HOGENOM" id="CLU_077329_2_1_5"/>
<accession>A0A0B4XHC5</accession>
<feature type="domain" description="4Fe-4S ferredoxin-type" evidence="6">
    <location>
        <begin position="26"/>
        <end position="56"/>
    </location>
</feature>
<feature type="domain" description="4Fe-4S ferredoxin-type" evidence="6">
    <location>
        <begin position="130"/>
        <end position="159"/>
    </location>
</feature>
<evidence type="ECO:0000259" key="6">
    <source>
        <dbReference type="PROSITE" id="PS51379"/>
    </source>
</evidence>
<dbReference type="EMBL" id="CP006880">
    <property type="protein sequence ID" value="AJD46165.1"/>
    <property type="molecule type" value="Genomic_DNA"/>
</dbReference>
<sequence>MRAESFPRRQFLVGRPAVGQARIRPPGASADGLKSCTGCGLCAERCPTSIIRLVDDLPSIDFAFGECTFCGECKAACPEPVFQEEAPKRLNHVAVVTEGCLARKDIACQSCGESCPDQAIRFRPRIGSPFLPELNGGMCSGCGACLQVCPVGAITLRARAVEAADV</sequence>
<keyword evidence="3" id="KW-0677">Repeat</keyword>